<sequence length="59" mass="7115">MENKSCLICAWREFCAKKEIIENRYCPDFTLDVAFLKKQEDKKEKERQTENANKRTNTK</sequence>
<protein>
    <submittedName>
        <fullName evidence="1">Uncharacterized protein</fullName>
    </submittedName>
</protein>
<organism evidence="1 2">
    <name type="scientific">Desulfurella multipotens</name>
    <dbReference type="NCBI Taxonomy" id="79269"/>
    <lineage>
        <taxon>Bacteria</taxon>
        <taxon>Pseudomonadati</taxon>
        <taxon>Campylobacterota</taxon>
        <taxon>Desulfurellia</taxon>
        <taxon>Desulfurellales</taxon>
        <taxon>Desulfurellaceae</taxon>
        <taxon>Desulfurella</taxon>
    </lineage>
</organism>
<evidence type="ECO:0000313" key="1">
    <source>
        <dbReference type="EMBL" id="SDC70299.1"/>
    </source>
</evidence>
<dbReference type="RefSeq" id="WP_092128922.1">
    <property type="nucleotide sequence ID" value="NZ_FMYU01000008.1"/>
</dbReference>
<accession>A0A1G6NRB5</accession>
<proteinExistence type="predicted"/>
<dbReference type="AlphaFoldDB" id="A0A1G6NRB5"/>
<dbReference type="Proteomes" id="UP000199411">
    <property type="component" value="Unassembled WGS sequence"/>
</dbReference>
<gene>
    <name evidence="1" type="ORF">SAMN05660835_01211</name>
</gene>
<dbReference type="OrthoDB" id="9809571at2"/>
<evidence type="ECO:0000313" key="2">
    <source>
        <dbReference type="Proteomes" id="UP000199411"/>
    </source>
</evidence>
<reference evidence="2" key="1">
    <citation type="submission" date="2016-10" db="EMBL/GenBank/DDBJ databases">
        <authorList>
            <person name="Varghese N."/>
            <person name="Submissions S."/>
        </authorList>
    </citation>
    <scope>NUCLEOTIDE SEQUENCE [LARGE SCALE GENOMIC DNA]</scope>
    <source>
        <strain evidence="2">DSM 8415</strain>
    </source>
</reference>
<dbReference type="EMBL" id="FMYU01000008">
    <property type="protein sequence ID" value="SDC70299.1"/>
    <property type="molecule type" value="Genomic_DNA"/>
</dbReference>
<name>A0A1G6NRB5_9BACT</name>
<keyword evidence="2" id="KW-1185">Reference proteome</keyword>